<organism evidence="2 3">
    <name type="scientific">Candidatus Faeciplasma avium</name>
    <dbReference type="NCBI Taxonomy" id="2840798"/>
    <lineage>
        <taxon>Bacteria</taxon>
        <taxon>Bacillati</taxon>
        <taxon>Bacillota</taxon>
        <taxon>Clostridia</taxon>
        <taxon>Eubacteriales</taxon>
        <taxon>Oscillospiraceae</taxon>
        <taxon>Oscillospiraceae incertae sedis</taxon>
        <taxon>Candidatus Faeciplasma</taxon>
    </lineage>
</organism>
<evidence type="ECO:0000313" key="3">
    <source>
        <dbReference type="Proteomes" id="UP000823960"/>
    </source>
</evidence>
<name>A0A9D1T3D0_9FIRM</name>
<protein>
    <submittedName>
        <fullName evidence="2">HEAT repeat domain-containing protein</fullName>
    </submittedName>
</protein>
<dbReference type="AlphaFoldDB" id="A0A9D1T3D0"/>
<dbReference type="InterPro" id="IPR011989">
    <property type="entry name" value="ARM-like"/>
</dbReference>
<keyword evidence="1" id="KW-1133">Transmembrane helix</keyword>
<evidence type="ECO:0000256" key="1">
    <source>
        <dbReference type="SAM" id="Phobius"/>
    </source>
</evidence>
<dbReference type="EMBL" id="DVOL01000003">
    <property type="protein sequence ID" value="HIV10092.1"/>
    <property type="molecule type" value="Genomic_DNA"/>
</dbReference>
<gene>
    <name evidence="2" type="ORF">IAD28_00125</name>
</gene>
<reference evidence="2" key="2">
    <citation type="journal article" date="2021" name="PeerJ">
        <title>Extensive microbial diversity within the chicken gut microbiome revealed by metagenomics and culture.</title>
        <authorList>
            <person name="Gilroy R."/>
            <person name="Ravi A."/>
            <person name="Getino M."/>
            <person name="Pursley I."/>
            <person name="Horton D.L."/>
            <person name="Alikhan N.F."/>
            <person name="Baker D."/>
            <person name="Gharbi K."/>
            <person name="Hall N."/>
            <person name="Watson M."/>
            <person name="Adriaenssens E.M."/>
            <person name="Foster-Nyarko E."/>
            <person name="Jarju S."/>
            <person name="Secka A."/>
            <person name="Antonio M."/>
            <person name="Oren A."/>
            <person name="Chaudhuri R.R."/>
            <person name="La Ragione R."/>
            <person name="Hildebrand F."/>
            <person name="Pallen M.J."/>
        </authorList>
    </citation>
    <scope>NUCLEOTIDE SEQUENCE</scope>
    <source>
        <strain evidence="2">1370</strain>
    </source>
</reference>
<feature type="transmembrane region" description="Helical" evidence="1">
    <location>
        <begin position="6"/>
        <end position="27"/>
    </location>
</feature>
<dbReference type="Gene3D" id="1.25.10.10">
    <property type="entry name" value="Leucine-rich Repeat Variant"/>
    <property type="match status" value="1"/>
</dbReference>
<evidence type="ECO:0000313" key="2">
    <source>
        <dbReference type="EMBL" id="HIV10092.1"/>
    </source>
</evidence>
<reference evidence="2" key="1">
    <citation type="submission" date="2020-10" db="EMBL/GenBank/DDBJ databases">
        <authorList>
            <person name="Gilroy R."/>
        </authorList>
    </citation>
    <scope>NUCLEOTIDE SEQUENCE</scope>
    <source>
        <strain evidence="2">1370</strain>
    </source>
</reference>
<accession>A0A9D1T3D0</accession>
<proteinExistence type="predicted"/>
<dbReference type="InterPro" id="IPR016024">
    <property type="entry name" value="ARM-type_fold"/>
</dbReference>
<keyword evidence="1" id="KW-0812">Transmembrane</keyword>
<comment type="caution">
    <text evidence="2">The sequence shown here is derived from an EMBL/GenBank/DDBJ whole genome shotgun (WGS) entry which is preliminary data.</text>
</comment>
<dbReference type="Proteomes" id="UP000823960">
    <property type="component" value="Unassembled WGS sequence"/>
</dbReference>
<dbReference type="SUPFAM" id="SSF48371">
    <property type="entry name" value="ARM repeat"/>
    <property type="match status" value="1"/>
</dbReference>
<keyword evidence="1" id="KW-0472">Membrane</keyword>
<sequence>MGVELMIYMYGAVCAAMIIFNIVYNFISKSQRPRLNRRAKKLTDRIKPQLERLKDGKRLEQEHLDWLFKKLKRIGWLLALESVLDSAWLEDSELYELREHIDSYLIAIQPVMLYLAGEYIDSKPLHSGYFTYFLSRHGVPRQNEIESLQGLLLEYLKKENFYCRVNSLKALYRFASAENVVRAILTQDDGRVFLHEKILTEGLLSFTGNHDELIKGLWRSFERLSERSQLAVLNYIRFKSPDFKEQMYGIMQDKSRPKELRLSAVRYLGKYSYAPALEPLIAMLGDKDLENWEYATVAASSLAGYSGLSVIEALKDALFSGNWYIRLASASSLERLGVEYADVIDIMSGSDRYAREMMSYRLETRKLQRAGVE</sequence>